<evidence type="ECO:0000259" key="11">
    <source>
        <dbReference type="PROSITE" id="PS50240"/>
    </source>
</evidence>
<comment type="catalytic activity">
    <reaction evidence="8">
        <text>Preferential cleavage: Arg-|-Xaa, Lys-|-Xaa.</text>
        <dbReference type="EC" id="3.4.21.4"/>
    </reaction>
</comment>
<keyword evidence="13" id="KW-1185">Reference proteome</keyword>
<dbReference type="GO" id="GO:0004252">
    <property type="term" value="F:serine-type endopeptidase activity"/>
    <property type="evidence" value="ECO:0007669"/>
    <property type="project" value="UniProtKB-EC"/>
</dbReference>
<evidence type="ECO:0000256" key="10">
    <source>
        <dbReference type="RuleBase" id="RU363034"/>
    </source>
</evidence>
<reference evidence="12" key="2">
    <citation type="submission" date="2025-08" db="UniProtKB">
        <authorList>
            <consortium name="Ensembl"/>
        </authorList>
    </citation>
    <scope>IDENTIFICATION</scope>
</reference>
<dbReference type="PRINTS" id="PR00722">
    <property type="entry name" value="CHYMOTRYPSIN"/>
</dbReference>
<dbReference type="InterPro" id="IPR009003">
    <property type="entry name" value="Peptidase_S1_PA"/>
</dbReference>
<dbReference type="GeneTree" id="ENSGT00940000159928"/>
<dbReference type="InterPro" id="IPR001314">
    <property type="entry name" value="Peptidase_S1A"/>
</dbReference>
<dbReference type="GO" id="GO:0006508">
    <property type="term" value="P:proteolysis"/>
    <property type="evidence" value="ECO:0007669"/>
    <property type="project" value="UniProtKB-KW"/>
</dbReference>
<evidence type="ECO:0000256" key="6">
    <source>
        <dbReference type="ARBA" id="ARBA00023157"/>
    </source>
</evidence>
<evidence type="ECO:0000313" key="12">
    <source>
        <dbReference type="Ensembl" id="ENSECRP00000005988.1"/>
    </source>
</evidence>
<dbReference type="SMART" id="SM00020">
    <property type="entry name" value="Tryp_SPc"/>
    <property type="match status" value="1"/>
</dbReference>
<dbReference type="PANTHER" id="PTHR24264">
    <property type="entry name" value="TRYPSIN-RELATED"/>
    <property type="match status" value="1"/>
</dbReference>
<accession>A0A8C4RS79</accession>
<dbReference type="EC" id="3.4.21.4" evidence="9"/>
<dbReference type="CDD" id="cd00190">
    <property type="entry name" value="Tryp_SPc"/>
    <property type="match status" value="1"/>
</dbReference>
<sequence>MKKASNLQKYKKFQSILDQTSLILHKCECSKIVGGVEVKPHSRPFMAYFTGGCGGALIKEDWVLTAAHCYMCDEHVILGAHSVAGREKHQQKFFIANVVMYPGYNPMLKNAFVFHLFILQLSRKAILNKYVSLLGLPASGVDVENAEICTVTGWGHTLTSDDILEVLREVNVTGIDRETCNTPDYYNGGITENMFCAGEKLGGKDSCQGDSGGPIQCSGVYRGIVSFGEGCALPKKPGVYTLLTDEYLDWIKKTISA</sequence>
<evidence type="ECO:0000313" key="13">
    <source>
        <dbReference type="Proteomes" id="UP000694620"/>
    </source>
</evidence>
<dbReference type="PROSITE" id="PS50240">
    <property type="entry name" value="TRYPSIN_DOM"/>
    <property type="match status" value="1"/>
</dbReference>
<comment type="subcellular location">
    <subcellularLocation>
        <location evidence="1">Secreted</location>
        <location evidence="1">Extracellular space</location>
    </subcellularLocation>
</comment>
<evidence type="ECO:0000256" key="5">
    <source>
        <dbReference type="ARBA" id="ARBA00022825"/>
    </source>
</evidence>
<evidence type="ECO:0000256" key="8">
    <source>
        <dbReference type="ARBA" id="ARBA00036320"/>
    </source>
</evidence>
<evidence type="ECO:0000256" key="4">
    <source>
        <dbReference type="ARBA" id="ARBA00022801"/>
    </source>
</evidence>
<evidence type="ECO:0000256" key="9">
    <source>
        <dbReference type="ARBA" id="ARBA00038868"/>
    </source>
</evidence>
<name>A0A8C4RS79_ERPCA</name>
<proteinExistence type="inferred from homology"/>
<dbReference type="Pfam" id="PF00089">
    <property type="entry name" value="Trypsin"/>
    <property type="match status" value="1"/>
</dbReference>
<dbReference type="InterPro" id="IPR043504">
    <property type="entry name" value="Peptidase_S1_PA_chymotrypsin"/>
</dbReference>
<organism evidence="12 13">
    <name type="scientific">Erpetoichthys calabaricus</name>
    <name type="common">Rope fish</name>
    <name type="synonym">Calamoichthys calabaricus</name>
    <dbReference type="NCBI Taxonomy" id="27687"/>
    <lineage>
        <taxon>Eukaryota</taxon>
        <taxon>Metazoa</taxon>
        <taxon>Chordata</taxon>
        <taxon>Craniata</taxon>
        <taxon>Vertebrata</taxon>
        <taxon>Euteleostomi</taxon>
        <taxon>Actinopterygii</taxon>
        <taxon>Polypteriformes</taxon>
        <taxon>Polypteridae</taxon>
        <taxon>Erpetoichthys</taxon>
    </lineage>
</organism>
<dbReference type="PROSITE" id="PS00135">
    <property type="entry name" value="TRYPSIN_SER"/>
    <property type="match status" value="1"/>
</dbReference>
<keyword evidence="6" id="KW-1015">Disulfide bond</keyword>
<reference evidence="12" key="3">
    <citation type="submission" date="2025-09" db="UniProtKB">
        <authorList>
            <consortium name="Ensembl"/>
        </authorList>
    </citation>
    <scope>IDENTIFICATION</scope>
</reference>
<dbReference type="Proteomes" id="UP000694620">
    <property type="component" value="Chromosome 5"/>
</dbReference>
<reference evidence="12" key="1">
    <citation type="submission" date="2021-06" db="EMBL/GenBank/DDBJ databases">
        <authorList>
            <consortium name="Wellcome Sanger Institute Data Sharing"/>
        </authorList>
    </citation>
    <scope>NUCLEOTIDE SEQUENCE [LARGE SCALE GENOMIC DNA]</scope>
</reference>
<dbReference type="AlphaFoldDB" id="A0A8C4RS79"/>
<dbReference type="PROSITE" id="PS00134">
    <property type="entry name" value="TRYPSIN_HIS"/>
    <property type="match status" value="1"/>
</dbReference>
<evidence type="ECO:0000256" key="3">
    <source>
        <dbReference type="ARBA" id="ARBA00022670"/>
    </source>
</evidence>
<dbReference type="Ensembl" id="ENSECRT00000006087.1">
    <property type="protein sequence ID" value="ENSECRP00000005988.1"/>
    <property type="gene ID" value="ENSECRG00000004000.1"/>
</dbReference>
<dbReference type="InterPro" id="IPR001254">
    <property type="entry name" value="Trypsin_dom"/>
</dbReference>
<dbReference type="GO" id="GO:0005615">
    <property type="term" value="C:extracellular space"/>
    <property type="evidence" value="ECO:0007669"/>
    <property type="project" value="TreeGrafter"/>
</dbReference>
<protein>
    <recommendedName>
        <fullName evidence="9">trypsin</fullName>
        <ecNumber evidence="9">3.4.21.4</ecNumber>
    </recommendedName>
</protein>
<dbReference type="SUPFAM" id="SSF50494">
    <property type="entry name" value="Trypsin-like serine proteases"/>
    <property type="match status" value="1"/>
</dbReference>
<dbReference type="InterPro" id="IPR050127">
    <property type="entry name" value="Serine_Proteases_S1"/>
</dbReference>
<feature type="domain" description="Peptidase S1" evidence="11">
    <location>
        <begin position="32"/>
        <end position="256"/>
    </location>
</feature>
<evidence type="ECO:0000256" key="2">
    <source>
        <dbReference type="ARBA" id="ARBA00022525"/>
    </source>
</evidence>
<keyword evidence="4 10" id="KW-0378">Hydrolase</keyword>
<comment type="similarity">
    <text evidence="7">Belongs to the peptidase S1 family. CLIP subfamily.</text>
</comment>
<dbReference type="FunFam" id="2.40.10.10:FF:000002">
    <property type="entry name" value="Transmembrane protease serine"/>
    <property type="match status" value="1"/>
</dbReference>
<dbReference type="InterPro" id="IPR033116">
    <property type="entry name" value="TRYPSIN_SER"/>
</dbReference>
<keyword evidence="2" id="KW-0964">Secreted</keyword>
<evidence type="ECO:0000256" key="7">
    <source>
        <dbReference type="ARBA" id="ARBA00024195"/>
    </source>
</evidence>
<dbReference type="Gene3D" id="2.40.10.10">
    <property type="entry name" value="Trypsin-like serine proteases"/>
    <property type="match status" value="2"/>
</dbReference>
<keyword evidence="5 10" id="KW-0720">Serine protease</keyword>
<keyword evidence="3 10" id="KW-0645">Protease</keyword>
<dbReference type="InterPro" id="IPR018114">
    <property type="entry name" value="TRYPSIN_HIS"/>
</dbReference>
<dbReference type="PANTHER" id="PTHR24264:SF65">
    <property type="entry name" value="SRCR DOMAIN-CONTAINING PROTEIN"/>
    <property type="match status" value="1"/>
</dbReference>
<evidence type="ECO:0000256" key="1">
    <source>
        <dbReference type="ARBA" id="ARBA00004239"/>
    </source>
</evidence>